<dbReference type="Pfam" id="PF00561">
    <property type="entry name" value="Abhydrolase_1"/>
    <property type="match status" value="1"/>
</dbReference>
<dbReference type="InterPro" id="IPR000073">
    <property type="entry name" value="AB_hydrolase_1"/>
</dbReference>
<gene>
    <name evidence="2" type="ORF">EIZ62_01960</name>
</gene>
<dbReference type="Proteomes" id="UP000422572">
    <property type="component" value="Chromosome"/>
</dbReference>
<dbReference type="GO" id="GO:0004806">
    <property type="term" value="F:triacylglycerol lipase activity"/>
    <property type="evidence" value="ECO:0007669"/>
    <property type="project" value="TreeGrafter"/>
</dbReference>
<dbReference type="GO" id="GO:0046503">
    <property type="term" value="P:glycerolipid catabolic process"/>
    <property type="evidence" value="ECO:0007669"/>
    <property type="project" value="TreeGrafter"/>
</dbReference>
<evidence type="ECO:0000259" key="1">
    <source>
        <dbReference type="Pfam" id="PF00561"/>
    </source>
</evidence>
<keyword evidence="3" id="KW-1185">Reference proteome</keyword>
<reference evidence="2 3" key="1">
    <citation type="submission" date="2018-12" db="EMBL/GenBank/DDBJ databases">
        <title>Complete genome sequence of Streptomyces ficellus NRRL8067, the producer of ficellomycin, feldamycin and nojirimycin.</title>
        <authorList>
            <person name="Zhang H."/>
            <person name="Yue R."/>
            <person name="Liu Y."/>
            <person name="Li M."/>
            <person name="Mu H."/>
            <person name="Zhang J."/>
        </authorList>
    </citation>
    <scope>NUCLEOTIDE SEQUENCE [LARGE SCALE GENOMIC DNA]</scope>
    <source>
        <strain evidence="2 3">NRRL 8067</strain>
    </source>
</reference>
<accession>A0A6I6FI55</accession>
<proteinExistence type="predicted"/>
<dbReference type="AlphaFoldDB" id="A0A6I6FI55"/>
<dbReference type="EMBL" id="CP034279">
    <property type="protein sequence ID" value="QGV77148.1"/>
    <property type="molecule type" value="Genomic_DNA"/>
</dbReference>
<sequence length="285" mass="29972">MGEGEREGGGAVGQGSFPHRGARLAYEVAGSGPLAVYAHGGFAGRAAEDRMGLFDWAPVVAAGRRLVRYDARAHGRSTGGPVDGDYAYPALADDLLALLDHLGARGPADAMGASMGCGTVLHAAVRAPWRFSRLVLLIPPTAWTTREAYARGTREAAETVEREGVDAWLAGRTRRTPPPAVAGVPDVPPTPHERVLPSVLRGLAMSDLPPPESLARLRLPSLVLAWADDPGHPLSTAETAARLLGAGLHVSRTRADVRTWGERVAEFLTRPVDPMGATPGAGDDR</sequence>
<dbReference type="InterPro" id="IPR050471">
    <property type="entry name" value="AB_hydrolase"/>
</dbReference>
<dbReference type="RefSeq" id="WP_156690969.1">
    <property type="nucleotide sequence ID" value="NZ_CP034279.1"/>
</dbReference>
<dbReference type="InterPro" id="IPR029058">
    <property type="entry name" value="AB_hydrolase_fold"/>
</dbReference>
<dbReference type="PANTHER" id="PTHR43433:SF5">
    <property type="entry name" value="AB HYDROLASE-1 DOMAIN-CONTAINING PROTEIN"/>
    <property type="match status" value="1"/>
</dbReference>
<evidence type="ECO:0000313" key="2">
    <source>
        <dbReference type="EMBL" id="QGV77148.1"/>
    </source>
</evidence>
<dbReference type="SUPFAM" id="SSF53474">
    <property type="entry name" value="alpha/beta-Hydrolases"/>
    <property type="match status" value="1"/>
</dbReference>
<evidence type="ECO:0000313" key="3">
    <source>
        <dbReference type="Proteomes" id="UP000422572"/>
    </source>
</evidence>
<organism evidence="2 3">
    <name type="scientific">Streptomyces ficellus</name>
    <dbReference type="NCBI Taxonomy" id="1977088"/>
    <lineage>
        <taxon>Bacteria</taxon>
        <taxon>Bacillati</taxon>
        <taxon>Actinomycetota</taxon>
        <taxon>Actinomycetes</taxon>
        <taxon>Kitasatosporales</taxon>
        <taxon>Streptomycetaceae</taxon>
        <taxon>Streptomyces</taxon>
    </lineage>
</organism>
<dbReference type="Gene3D" id="3.40.50.1820">
    <property type="entry name" value="alpha/beta hydrolase"/>
    <property type="match status" value="1"/>
</dbReference>
<dbReference type="KEGG" id="sfic:EIZ62_01960"/>
<dbReference type="OrthoDB" id="495620at2"/>
<dbReference type="PANTHER" id="PTHR43433">
    <property type="entry name" value="HYDROLASE, ALPHA/BETA FOLD FAMILY PROTEIN"/>
    <property type="match status" value="1"/>
</dbReference>
<protein>
    <submittedName>
        <fullName evidence="2">Alpha/beta fold hydrolase</fullName>
    </submittedName>
</protein>
<keyword evidence="2" id="KW-0378">Hydrolase</keyword>
<feature type="domain" description="AB hydrolase-1" evidence="1">
    <location>
        <begin position="39"/>
        <end position="140"/>
    </location>
</feature>
<name>A0A6I6FI55_9ACTN</name>